<organism evidence="1">
    <name type="scientific">bioreactor metagenome</name>
    <dbReference type="NCBI Taxonomy" id="1076179"/>
    <lineage>
        <taxon>unclassified sequences</taxon>
        <taxon>metagenomes</taxon>
        <taxon>ecological metagenomes</taxon>
    </lineage>
</organism>
<name>A0A645DKQ7_9ZZZZ</name>
<accession>A0A645DKQ7</accession>
<gene>
    <name evidence="1" type="ORF">SDC9_136970</name>
</gene>
<reference evidence="1" key="1">
    <citation type="submission" date="2019-08" db="EMBL/GenBank/DDBJ databases">
        <authorList>
            <person name="Kucharzyk K."/>
            <person name="Murdoch R.W."/>
            <person name="Higgins S."/>
            <person name="Loffler F."/>
        </authorList>
    </citation>
    <scope>NUCLEOTIDE SEQUENCE</scope>
</reference>
<sequence>MPTLNPFGLFVIRLKNYPDSIKVIDLFKRNGFGLHFPPNGVGGLGPFGDGKLVSSLFEAF</sequence>
<protein>
    <submittedName>
        <fullName evidence="1">Uncharacterized protein</fullName>
    </submittedName>
</protein>
<dbReference type="AlphaFoldDB" id="A0A645DKQ7"/>
<comment type="caution">
    <text evidence="1">The sequence shown here is derived from an EMBL/GenBank/DDBJ whole genome shotgun (WGS) entry which is preliminary data.</text>
</comment>
<evidence type="ECO:0000313" key="1">
    <source>
        <dbReference type="EMBL" id="MPM89855.1"/>
    </source>
</evidence>
<dbReference type="EMBL" id="VSSQ01037224">
    <property type="protein sequence ID" value="MPM89855.1"/>
    <property type="molecule type" value="Genomic_DNA"/>
</dbReference>
<proteinExistence type="predicted"/>